<dbReference type="Pfam" id="PF00106">
    <property type="entry name" value="adh_short"/>
    <property type="match status" value="1"/>
</dbReference>
<name>A0A423XC19_9PEZI</name>
<feature type="region of interest" description="Disordered" evidence="2">
    <location>
        <begin position="1"/>
        <end position="44"/>
    </location>
</feature>
<keyword evidence="4" id="KW-1185">Reference proteome</keyword>
<proteinExistence type="predicted"/>
<dbReference type="SUPFAM" id="SSF51735">
    <property type="entry name" value="NAD(P)-binding Rossmann-fold domains"/>
    <property type="match status" value="1"/>
</dbReference>
<dbReference type="InParanoid" id="A0A423XC19"/>
<evidence type="ECO:0000313" key="4">
    <source>
        <dbReference type="Proteomes" id="UP000285146"/>
    </source>
</evidence>
<accession>A0A423XC19</accession>
<evidence type="ECO:0000313" key="3">
    <source>
        <dbReference type="EMBL" id="ROW13542.1"/>
    </source>
</evidence>
<dbReference type="PANTHER" id="PTHR43157">
    <property type="entry name" value="PHOSPHATIDYLINOSITOL-GLYCAN BIOSYNTHESIS CLASS F PROTEIN-RELATED"/>
    <property type="match status" value="1"/>
</dbReference>
<evidence type="ECO:0000256" key="2">
    <source>
        <dbReference type="SAM" id="MobiDB-lite"/>
    </source>
</evidence>
<dbReference type="OrthoDB" id="542013at2759"/>
<dbReference type="Proteomes" id="UP000285146">
    <property type="component" value="Unassembled WGS sequence"/>
</dbReference>
<comment type="caution">
    <text evidence="3">The sequence shown here is derived from an EMBL/GenBank/DDBJ whole genome shotgun (WGS) entry which is preliminary data.</text>
</comment>
<dbReference type="PANTHER" id="PTHR43157:SF22">
    <property type="entry name" value="SHORT-CHAIN DEHYDROGENASE_REDUCTASE PHMF"/>
    <property type="match status" value="1"/>
</dbReference>
<dbReference type="InterPro" id="IPR002347">
    <property type="entry name" value="SDR_fam"/>
</dbReference>
<dbReference type="EMBL" id="LKEB01000019">
    <property type="protein sequence ID" value="ROW13542.1"/>
    <property type="molecule type" value="Genomic_DNA"/>
</dbReference>
<dbReference type="InterPro" id="IPR036291">
    <property type="entry name" value="NAD(P)-bd_dom_sf"/>
</dbReference>
<dbReference type="Gene3D" id="3.40.50.720">
    <property type="entry name" value="NAD(P)-binding Rossmann-like Domain"/>
    <property type="match status" value="1"/>
</dbReference>
<dbReference type="GO" id="GO:0016491">
    <property type="term" value="F:oxidoreductase activity"/>
    <property type="evidence" value="ECO:0007669"/>
    <property type="project" value="UniProtKB-KW"/>
</dbReference>
<feature type="compositionally biased region" description="Low complexity" evidence="2">
    <location>
        <begin position="18"/>
        <end position="28"/>
    </location>
</feature>
<dbReference type="STRING" id="1230097.A0A423XC19"/>
<gene>
    <name evidence="3" type="ORF">VPNG_04379</name>
</gene>
<evidence type="ECO:0000256" key="1">
    <source>
        <dbReference type="ARBA" id="ARBA00023002"/>
    </source>
</evidence>
<protein>
    <submittedName>
        <fullName evidence="3">Uncharacterized protein</fullName>
    </submittedName>
</protein>
<organism evidence="3 4">
    <name type="scientific">Cytospora leucostoma</name>
    <dbReference type="NCBI Taxonomy" id="1230097"/>
    <lineage>
        <taxon>Eukaryota</taxon>
        <taxon>Fungi</taxon>
        <taxon>Dikarya</taxon>
        <taxon>Ascomycota</taxon>
        <taxon>Pezizomycotina</taxon>
        <taxon>Sordariomycetes</taxon>
        <taxon>Sordariomycetidae</taxon>
        <taxon>Diaporthales</taxon>
        <taxon>Cytosporaceae</taxon>
        <taxon>Cytospora</taxon>
    </lineage>
</organism>
<keyword evidence="1" id="KW-0560">Oxidoreductase</keyword>
<reference evidence="3 4" key="1">
    <citation type="submission" date="2015-09" db="EMBL/GenBank/DDBJ databases">
        <title>Host preference determinants of Valsa canker pathogens revealed by comparative genomics.</title>
        <authorList>
            <person name="Yin Z."/>
            <person name="Huang L."/>
        </authorList>
    </citation>
    <scope>NUCLEOTIDE SEQUENCE [LARGE SCALE GENOMIC DNA]</scope>
    <source>
        <strain evidence="3 4">SXYLt</strain>
    </source>
</reference>
<sequence length="359" mass="38530">MKPLTATMSSPDTISARSSSGGPPSGLSQLARQRWSANNPPSDPTVSFAGKTVLVTGANTGLGFEAAVKFARLGASRLILAVRTPSKGEEAKARILQATGREDDFITILQVDLAEFESVKAFIRVLEEETDHLDVALLNAGLGNPTYVKSPLGWEMAVQVNVLSTALMAVLLLPLLRVAARPGQTLPHLTFVNSHGHSMAEREWIGEDGSLLQAATSEPGWDAKKSYMMVKLLGISVMLALAEATAPTPGEIAKPQIIVNAVCPDLCKTDLGRNFGLVSKILMVPFQALFARTAEQGSRSLVSATALSPESHGQFWHHDILEPLGNLAQDEKLLQQSWSEILDVISEAQPDLQQILDNI</sequence>
<dbReference type="AlphaFoldDB" id="A0A423XC19"/>
<dbReference type="PRINTS" id="PR00081">
    <property type="entry name" value="GDHRDH"/>
</dbReference>
<feature type="compositionally biased region" description="Polar residues" evidence="2">
    <location>
        <begin position="1"/>
        <end position="17"/>
    </location>
</feature>